<dbReference type="RefSeq" id="WP_092721239.1">
    <property type="nucleotide sequence ID" value="NZ_FNNO01000001.1"/>
</dbReference>
<accession>A0A8X8I7W2</accession>
<name>A0A8X8I7W2_9BACT</name>
<gene>
    <name evidence="1" type="ORF">SAMN05444410_10136</name>
</gene>
<evidence type="ECO:0000313" key="1">
    <source>
        <dbReference type="EMBL" id="SDW02253.1"/>
    </source>
</evidence>
<comment type="caution">
    <text evidence="1">The sequence shown here is derived from an EMBL/GenBank/DDBJ whole genome shotgun (WGS) entry which is preliminary data.</text>
</comment>
<dbReference type="PROSITE" id="PS51257">
    <property type="entry name" value="PROKAR_LIPOPROTEIN"/>
    <property type="match status" value="1"/>
</dbReference>
<proteinExistence type="predicted"/>
<keyword evidence="2" id="KW-1185">Reference proteome</keyword>
<protein>
    <recommendedName>
        <fullName evidence="3">Bacteriocin fulvocin C-related protein</fullName>
    </recommendedName>
</protein>
<organism evidence="1 2">
    <name type="scientific">Hydrobacter penzbergensis</name>
    <dbReference type="NCBI Taxonomy" id="1235997"/>
    <lineage>
        <taxon>Bacteria</taxon>
        <taxon>Pseudomonadati</taxon>
        <taxon>Bacteroidota</taxon>
        <taxon>Chitinophagia</taxon>
        <taxon>Chitinophagales</taxon>
        <taxon>Chitinophagaceae</taxon>
        <taxon>Hydrobacter</taxon>
    </lineage>
</organism>
<dbReference type="Proteomes" id="UP000198711">
    <property type="component" value="Unassembled WGS sequence"/>
</dbReference>
<evidence type="ECO:0000313" key="2">
    <source>
        <dbReference type="Proteomes" id="UP000198711"/>
    </source>
</evidence>
<sequence>MKTFTRFSMLVLGGILVMLSCRQNKQAGNDSSNGNMENKTNPVTAFRVALSNLNIADQKAIFSTLSPAVKSALWQNRIEGALATSLSNEQKEVLQQISSHLTPAVYNPDSSMQRESFGRFYHEWIVKAKEVFRNDSTSFISISTSLGEKNQTAMIAQASPVLPGCDCNLASRQTNCDDCLLTNCKAVPCTASSWGCGCWWLSACDGVCK</sequence>
<dbReference type="AlphaFoldDB" id="A0A8X8I7W2"/>
<reference evidence="1 2" key="1">
    <citation type="submission" date="2016-10" db="EMBL/GenBank/DDBJ databases">
        <authorList>
            <person name="Varghese N."/>
            <person name="Submissions S."/>
        </authorList>
    </citation>
    <scope>NUCLEOTIDE SEQUENCE [LARGE SCALE GENOMIC DNA]</scope>
    <source>
        <strain evidence="1 2">DSM 25353</strain>
    </source>
</reference>
<dbReference type="NCBIfam" id="NF033852">
    <property type="entry name" value="fulvocin_rel"/>
    <property type="match status" value="1"/>
</dbReference>
<evidence type="ECO:0008006" key="3">
    <source>
        <dbReference type="Google" id="ProtNLM"/>
    </source>
</evidence>
<dbReference type="EMBL" id="FNNO01000001">
    <property type="protein sequence ID" value="SDW02253.1"/>
    <property type="molecule type" value="Genomic_DNA"/>
</dbReference>